<accession>X1TXR9</accession>
<gene>
    <name evidence="1" type="ORF">S12H4_40357</name>
</gene>
<dbReference type="EMBL" id="BARW01024478">
    <property type="protein sequence ID" value="GAI92375.1"/>
    <property type="molecule type" value="Genomic_DNA"/>
</dbReference>
<evidence type="ECO:0000313" key="1">
    <source>
        <dbReference type="EMBL" id="GAI92375.1"/>
    </source>
</evidence>
<proteinExistence type="predicted"/>
<sequence>HGRASKRKAQRALFRNLGSYGGYRKRSVSENSRISFQVQRELKMN</sequence>
<name>X1TXR9_9ZZZZ</name>
<dbReference type="AlphaFoldDB" id="X1TXR9"/>
<organism evidence="1">
    <name type="scientific">marine sediment metagenome</name>
    <dbReference type="NCBI Taxonomy" id="412755"/>
    <lineage>
        <taxon>unclassified sequences</taxon>
        <taxon>metagenomes</taxon>
        <taxon>ecological metagenomes</taxon>
    </lineage>
</organism>
<feature type="non-terminal residue" evidence="1">
    <location>
        <position position="1"/>
    </location>
</feature>
<reference evidence="1" key="1">
    <citation type="journal article" date="2014" name="Front. Microbiol.">
        <title>High frequency of phylogenetically diverse reductive dehalogenase-homologous genes in deep subseafloor sedimentary metagenomes.</title>
        <authorList>
            <person name="Kawai M."/>
            <person name="Futagami T."/>
            <person name="Toyoda A."/>
            <person name="Takaki Y."/>
            <person name="Nishi S."/>
            <person name="Hori S."/>
            <person name="Arai W."/>
            <person name="Tsubouchi T."/>
            <person name="Morono Y."/>
            <person name="Uchiyama I."/>
            <person name="Ito T."/>
            <person name="Fujiyama A."/>
            <person name="Inagaki F."/>
            <person name="Takami H."/>
        </authorList>
    </citation>
    <scope>NUCLEOTIDE SEQUENCE</scope>
    <source>
        <strain evidence="1">Expedition CK06-06</strain>
    </source>
</reference>
<protein>
    <submittedName>
        <fullName evidence="1">Uncharacterized protein</fullName>
    </submittedName>
</protein>
<comment type="caution">
    <text evidence="1">The sequence shown here is derived from an EMBL/GenBank/DDBJ whole genome shotgun (WGS) entry which is preliminary data.</text>
</comment>